<protein>
    <submittedName>
        <fullName evidence="1">Uncharacterized protein</fullName>
    </submittedName>
</protein>
<sequence>MSHRFTIITLQPPEPAAWAWAAADLDPELVLTVDDAAECWRVADPTGREELFTVDVPLRVRVSGEVRRVFGHEAGFDFSGLPADPETYWNEVHVIQPSARAESLAARFCRSVAHLGQGTCIDHDGRFTHLGETGPEQRREWA</sequence>
<name>A0A1R4IH29_9MICC</name>
<organism evidence="1 2">
    <name type="scientific">Micrococcus lylae</name>
    <dbReference type="NCBI Taxonomy" id="1273"/>
    <lineage>
        <taxon>Bacteria</taxon>
        <taxon>Bacillati</taxon>
        <taxon>Actinomycetota</taxon>
        <taxon>Actinomycetes</taxon>
        <taxon>Micrococcales</taxon>
        <taxon>Micrococcaceae</taxon>
        <taxon>Micrococcus</taxon>
    </lineage>
</organism>
<dbReference type="AlphaFoldDB" id="A0A1R4IH29"/>
<evidence type="ECO:0000313" key="2">
    <source>
        <dbReference type="Proteomes" id="UP000196230"/>
    </source>
</evidence>
<reference evidence="1 2" key="1">
    <citation type="submission" date="2017-02" db="EMBL/GenBank/DDBJ databases">
        <authorList>
            <person name="Peterson S.W."/>
        </authorList>
    </citation>
    <scope>NUCLEOTIDE SEQUENCE [LARGE SCALE GENOMIC DNA]</scope>
    <source>
        <strain evidence="1 2">2B3F</strain>
    </source>
</reference>
<gene>
    <name evidence="1" type="ORF">FM125_02435</name>
</gene>
<evidence type="ECO:0000313" key="1">
    <source>
        <dbReference type="EMBL" id="SJN19075.1"/>
    </source>
</evidence>
<dbReference type="EMBL" id="FUKP01000014">
    <property type="protein sequence ID" value="SJN19075.1"/>
    <property type="molecule type" value="Genomic_DNA"/>
</dbReference>
<dbReference type="Proteomes" id="UP000196230">
    <property type="component" value="Unassembled WGS sequence"/>
</dbReference>
<accession>A0A1R4IH29</accession>
<proteinExistence type="predicted"/>
<dbReference type="RefSeq" id="WP_087133537.1">
    <property type="nucleotide sequence ID" value="NZ_FUKP01000014.1"/>
</dbReference>